<dbReference type="AlphaFoldDB" id="A0A1P8LT93"/>
<protein>
    <submittedName>
        <fullName evidence="1">Uncharacterized protein</fullName>
    </submittedName>
</protein>
<dbReference type="KEGG" id="hlc:CHINAEXTREME15005"/>
<evidence type="ECO:0000313" key="2">
    <source>
        <dbReference type="Proteomes" id="UP000186547"/>
    </source>
</evidence>
<organism evidence="1 2">
    <name type="scientific">Natronobacterium lacisalsi AJ5</name>
    <dbReference type="NCBI Taxonomy" id="358396"/>
    <lineage>
        <taxon>Archaea</taxon>
        <taxon>Methanobacteriati</taxon>
        <taxon>Methanobacteriota</taxon>
        <taxon>Stenosarchaea group</taxon>
        <taxon>Halobacteria</taxon>
        <taxon>Halobacteriales</taxon>
        <taxon>Natrialbaceae</taxon>
        <taxon>Natronobacterium</taxon>
    </lineage>
</organism>
<dbReference type="Proteomes" id="UP000186547">
    <property type="component" value="Chromosome"/>
</dbReference>
<dbReference type="Pfam" id="PF24367">
    <property type="entry name" value="DUF7523"/>
    <property type="match status" value="1"/>
</dbReference>
<proteinExistence type="predicted"/>
<evidence type="ECO:0000313" key="1">
    <source>
        <dbReference type="EMBL" id="APW99003.1"/>
    </source>
</evidence>
<accession>A0A1P8LT93</accession>
<name>A0A1P8LT93_NATLA</name>
<dbReference type="InterPro" id="IPR055945">
    <property type="entry name" value="DUF7523"/>
</dbReference>
<reference evidence="1 2" key="1">
    <citation type="journal article" date="2011" name="J. Bacteriol.">
        <title>Genome sequence of Halobiforma lacisalsi AJ5, an extremely halophilic archaeon which harbors a bop gene.</title>
        <authorList>
            <person name="Jiang X."/>
            <person name="Wang S."/>
            <person name="Cheng H."/>
            <person name="Huo Y."/>
            <person name="Zhang X."/>
            <person name="Zhu X."/>
            <person name="Han X."/>
            <person name="Ni P."/>
            <person name="Wu M."/>
        </authorList>
    </citation>
    <scope>NUCLEOTIDE SEQUENCE [LARGE SCALE GENOMIC DNA]</scope>
    <source>
        <strain evidence="1 2">AJ5</strain>
    </source>
</reference>
<sequence length="215" mass="22484">MGSYSFRRALGAKAPRSRNPIVPAVVAFMRPAAALEHVHMSLAAETRAELDRHPFLVAALRAGVVNYTAAARFLEVDGETDAIATALRRYADELPAHETESRDVRVRMESGIGPVDSGVDRDSGDPEPVVTVGGTGFGPSDGDRTAIVATGAVDTAALADALERLAVEGIVPEAAGVAEGTMTLVVDRLEGANAVRAVEDALDRSRVRPEGDESG</sequence>
<dbReference type="EMBL" id="CP019285">
    <property type="protein sequence ID" value="APW99003.1"/>
    <property type="molecule type" value="Genomic_DNA"/>
</dbReference>
<gene>
    <name evidence="1" type="ORF">CHINAEXTREME_15005</name>
</gene>